<evidence type="ECO:0000313" key="1">
    <source>
        <dbReference type="EMBL" id="NYE20515.1"/>
    </source>
</evidence>
<sequence length="147" mass="16182">MTEWYTTTGGTPEEQEAAQGRLLGEWPDAPLDRPETCEMLLEVAREQVVVYAPDPGTAEAAVAAVLERFGLTHKLVDVLAVLELDDLTDPPRRYVYAQLQQAVNLWNAGRVSSDGNLGDGAFTFTPRPLDRTIKSIIRPIDGKPHVL</sequence>
<dbReference type="EMBL" id="JACCBV010000001">
    <property type="protein sequence ID" value="NYE20515.1"/>
    <property type="molecule type" value="Genomic_DNA"/>
</dbReference>
<reference evidence="1 2" key="1">
    <citation type="submission" date="2020-07" db="EMBL/GenBank/DDBJ databases">
        <title>Sequencing the genomes of 1000 actinobacteria strains.</title>
        <authorList>
            <person name="Klenk H.-P."/>
        </authorList>
    </citation>
    <scope>NUCLEOTIDE SEQUENCE [LARGE SCALE GENOMIC DNA]</scope>
    <source>
        <strain evidence="1 2">DSM 24662</strain>
    </source>
</reference>
<proteinExistence type="predicted"/>
<accession>A0A7Y9KK71</accession>
<evidence type="ECO:0000313" key="2">
    <source>
        <dbReference type="Proteomes" id="UP000576969"/>
    </source>
</evidence>
<evidence type="ECO:0008006" key="3">
    <source>
        <dbReference type="Google" id="ProtNLM"/>
    </source>
</evidence>
<protein>
    <recommendedName>
        <fullName evidence="3">Head-to-tail adaptor</fullName>
    </recommendedName>
</protein>
<dbReference type="RefSeq" id="WP_179490542.1">
    <property type="nucleotide sequence ID" value="NZ_JACCBV010000001.1"/>
</dbReference>
<dbReference type="AlphaFoldDB" id="A0A7Y9KK71"/>
<organism evidence="1 2">
    <name type="scientific">Microbacterium immunditiarum</name>
    <dbReference type="NCBI Taxonomy" id="337480"/>
    <lineage>
        <taxon>Bacteria</taxon>
        <taxon>Bacillati</taxon>
        <taxon>Actinomycetota</taxon>
        <taxon>Actinomycetes</taxon>
        <taxon>Micrococcales</taxon>
        <taxon>Microbacteriaceae</taxon>
        <taxon>Microbacterium</taxon>
    </lineage>
</organism>
<dbReference type="Proteomes" id="UP000576969">
    <property type="component" value="Unassembled WGS sequence"/>
</dbReference>
<comment type="caution">
    <text evidence="1">The sequence shown here is derived from an EMBL/GenBank/DDBJ whole genome shotgun (WGS) entry which is preliminary data.</text>
</comment>
<name>A0A7Y9KK71_9MICO</name>
<keyword evidence="2" id="KW-1185">Reference proteome</keyword>
<gene>
    <name evidence="1" type="ORF">BJ991_002543</name>
</gene>